<evidence type="ECO:0000313" key="3">
    <source>
        <dbReference type="Proteomes" id="UP001497512"/>
    </source>
</evidence>
<evidence type="ECO:0000259" key="1">
    <source>
        <dbReference type="Pfam" id="PF12222"/>
    </source>
</evidence>
<dbReference type="InterPro" id="IPR021102">
    <property type="entry name" value="PNGase_A"/>
</dbReference>
<dbReference type="Proteomes" id="UP001497512">
    <property type="component" value="Chromosome 7"/>
</dbReference>
<dbReference type="EMBL" id="OZ019899">
    <property type="protein sequence ID" value="CAK9230972.1"/>
    <property type="molecule type" value="Genomic_DNA"/>
</dbReference>
<keyword evidence="3" id="KW-1185">Reference proteome</keyword>
<reference evidence="2" key="1">
    <citation type="submission" date="2024-02" db="EMBL/GenBank/DDBJ databases">
        <authorList>
            <consortium name="ELIXIR-Norway"/>
            <consortium name="Elixir Norway"/>
        </authorList>
    </citation>
    <scope>NUCLEOTIDE SEQUENCE</scope>
</reference>
<organism evidence="2 3">
    <name type="scientific">Sphagnum troendelagicum</name>
    <dbReference type="NCBI Taxonomy" id="128251"/>
    <lineage>
        <taxon>Eukaryota</taxon>
        <taxon>Viridiplantae</taxon>
        <taxon>Streptophyta</taxon>
        <taxon>Embryophyta</taxon>
        <taxon>Bryophyta</taxon>
        <taxon>Sphagnophytina</taxon>
        <taxon>Sphagnopsida</taxon>
        <taxon>Sphagnales</taxon>
        <taxon>Sphagnaceae</taxon>
        <taxon>Sphagnum</taxon>
    </lineage>
</organism>
<gene>
    <name evidence="2" type="ORF">CSSPTR1EN2_LOCUS20190</name>
</gene>
<feature type="domain" description="Peptide N-acetyl-beta-D-glucosaminyl asparaginase amidase A N-terminal" evidence="1">
    <location>
        <begin position="106"/>
        <end position="436"/>
    </location>
</feature>
<accession>A0ABP0UVQ8</accession>
<dbReference type="Pfam" id="PF25156">
    <property type="entry name" value="PNGase_A_C"/>
    <property type="match status" value="1"/>
</dbReference>
<dbReference type="InterPro" id="IPR056948">
    <property type="entry name" value="PNGaseA_N"/>
</dbReference>
<name>A0ABP0UVQ8_9BRYO</name>
<dbReference type="Pfam" id="PF12222">
    <property type="entry name" value="PNGaseA"/>
    <property type="match status" value="1"/>
</dbReference>
<evidence type="ECO:0000313" key="2">
    <source>
        <dbReference type="EMBL" id="CAK9230972.1"/>
    </source>
</evidence>
<dbReference type="PANTHER" id="PTHR31104">
    <property type="entry name" value="PEPTIDE-N4-(N-ACETYL-BETA-GLUCOSAMINYL)ASPARAGINE AMIDASE A PROTEIN"/>
    <property type="match status" value="1"/>
</dbReference>
<proteinExistence type="predicted"/>
<protein>
    <recommendedName>
        <fullName evidence="1">Peptide N-acetyl-beta-D-glucosaminyl asparaginase amidase A N-terminal domain-containing protein</fullName>
    </recommendedName>
</protein>
<sequence>MEMQQAQGQEVEEEKHVIIRNLPTVSCWRFLQQQRGPSKLCFLLLLLLLSFSIDCEATAVVKTTHSFPKASKLFTTTHHHQLEFAEEGFQDNHVFFEVTKPIDVLPGTTESCSSVLLHQHLFANTINDPPTITQYQPPSNCGGGQEWSKVILKWHATCKGRQFDRISAVWLSGVEIFRTCTAEPSPQGIVWDVEKDITRYSSLLKQPQTVVVELANVVDKTYTGIYNVTISVHFYTGDQQPESSTTPQEESSSNYGGVADLIIPFTLPSPLQGGYWFQLQNESDIRSEAIQTPTNAYKAVLEICVSFHGDDEFWYTNPPNIWLEANNLTGIPGNGSFREVVVFIDGALAAAVFPFPVIYTGGVDPYFWRPVSAIGSFNLPSYDADITPFLGTLLDGKKHIFSITVTNALQTWLLGANLHLWLDKSLERTEGALLEYFAPALTSTLKSDFKGLDGSFLTKASRTISYKGYVESSLGNLTSSATYSFRFSNLLVFTEDSNFSVIHQHTNTDSKVVVNSPLKDVAYDHSSYHFPLTLVYYQVSEPDGSVFINASIDHSFEQEQQSQSTLSGLLVPGRRSSSSFNSLKNKQHSQGELIISPKGVISGLASTKQEYAYESTEGCYFRTLGVKNYTFLYDEAESRCSISA</sequence>